<feature type="compositionally biased region" description="Low complexity" evidence="6">
    <location>
        <begin position="54"/>
        <end position="64"/>
    </location>
</feature>
<evidence type="ECO:0000256" key="4">
    <source>
        <dbReference type="ARBA" id="ARBA00030574"/>
    </source>
</evidence>
<evidence type="ECO:0000256" key="3">
    <source>
        <dbReference type="ARBA" id="ARBA00022884"/>
    </source>
</evidence>
<protein>
    <recommendedName>
        <fullName evidence="2">RNA-binding protein 42</fullName>
    </recommendedName>
    <alternativeName>
        <fullName evidence="4">RNA-binding motif protein 42</fullName>
    </alternativeName>
</protein>
<comment type="similarity">
    <text evidence="1">Belongs to the RRM RBM42 family.</text>
</comment>
<gene>
    <name evidence="9" type="primary">LOC106075951</name>
</gene>
<dbReference type="InterPro" id="IPR035979">
    <property type="entry name" value="RBD_domain_sf"/>
</dbReference>
<reference evidence="9" key="1">
    <citation type="submission" date="2025-08" db="UniProtKB">
        <authorList>
            <consortium name="RefSeq"/>
        </authorList>
    </citation>
    <scope>IDENTIFICATION</scope>
</reference>
<dbReference type="AlphaFoldDB" id="A0A9W2YUZ2"/>
<feature type="region of interest" description="Disordered" evidence="6">
    <location>
        <begin position="296"/>
        <end position="339"/>
    </location>
</feature>
<dbReference type="GO" id="GO:0003729">
    <property type="term" value="F:mRNA binding"/>
    <property type="evidence" value="ECO:0007669"/>
    <property type="project" value="InterPro"/>
</dbReference>
<dbReference type="InterPro" id="IPR034215">
    <property type="entry name" value="RBM42_RRM"/>
</dbReference>
<dbReference type="SUPFAM" id="SSF54928">
    <property type="entry name" value="RNA-binding domain, RBD"/>
    <property type="match status" value="1"/>
</dbReference>
<evidence type="ECO:0000313" key="9">
    <source>
        <dbReference type="RefSeq" id="XP_055866532.1"/>
    </source>
</evidence>
<evidence type="ECO:0000256" key="1">
    <source>
        <dbReference type="ARBA" id="ARBA00007408"/>
    </source>
</evidence>
<dbReference type="Gene3D" id="3.30.70.330">
    <property type="match status" value="1"/>
</dbReference>
<dbReference type="OrthoDB" id="1749473at2759"/>
<dbReference type="SMART" id="SM00360">
    <property type="entry name" value="RRM"/>
    <property type="match status" value="1"/>
</dbReference>
<sequence length="509" mass="56775">MDLISKERLREMKEEMERFEMEIQGPGGQSAPSQGFILGANTYDRVQAQLTSLRQETTRLQQQRTQEEHEPNTDSFRDEDFRIRNEDFKHGQKRKFHNDEEEENEFHDIDERPGRPQGPLIAPPPPPPPPVQTNRLPPRQGPPLLGDMALVNMFAPPPPPPPEPEEVEESTLSFKPYGPGEGPPVVRPAFMPPQLRHRLPPPGNRPPFPRPPMRMGGPGPFMGPPRPMMGGPGPMAPQRPPMGMQGPMAPPRPPGMEGGGMPFMAPAMEVMAKPTVTEPPKVVYSAAPVITVDIKKDKKKKKKKRLGSEAEEDGEKKSVNQSQLTKESTAGPTAAAAVEDKSVADMEIVPESTLVGGIMAATPASAAPVSTGAPVPGKKEKKKKEKKFIRLAANTVWEDPTLAEWAQDDFRMFCGDLGNEVTDETLVRAFNKYPSFLKAKVVRDRRTNKTKGYGFVSFKDPLDFTRAMREMNGKYVGNRPIKLRKSNWRDRNMEVVKKKDKEKKRLGLK</sequence>
<feature type="compositionally biased region" description="Pro residues" evidence="6">
    <location>
        <begin position="200"/>
        <end position="210"/>
    </location>
</feature>
<feature type="compositionally biased region" description="Basic and acidic residues" evidence="6">
    <location>
        <begin position="65"/>
        <end position="90"/>
    </location>
</feature>
<feature type="compositionally biased region" description="Low complexity" evidence="6">
    <location>
        <begin position="132"/>
        <end position="146"/>
    </location>
</feature>
<dbReference type="CDD" id="cd12383">
    <property type="entry name" value="RRM_RBM42"/>
    <property type="match status" value="1"/>
</dbReference>
<evidence type="ECO:0000256" key="2">
    <source>
        <dbReference type="ARBA" id="ARBA00015192"/>
    </source>
</evidence>
<name>A0A9W2YUZ2_BIOGL</name>
<dbReference type="InterPro" id="IPR012677">
    <property type="entry name" value="Nucleotide-bd_a/b_plait_sf"/>
</dbReference>
<accession>A0A9W2YUZ2</accession>
<proteinExistence type="inferred from homology"/>
<dbReference type="RefSeq" id="XP_055866532.1">
    <property type="nucleotide sequence ID" value="XM_056010557.1"/>
</dbReference>
<feature type="compositionally biased region" description="Pro residues" evidence="6">
    <location>
        <begin position="121"/>
        <end position="131"/>
    </location>
</feature>
<evidence type="ECO:0000256" key="6">
    <source>
        <dbReference type="SAM" id="MobiDB-lite"/>
    </source>
</evidence>
<evidence type="ECO:0000259" key="7">
    <source>
        <dbReference type="PROSITE" id="PS50102"/>
    </source>
</evidence>
<dbReference type="PROSITE" id="PS50102">
    <property type="entry name" value="RRM"/>
    <property type="match status" value="1"/>
</dbReference>
<dbReference type="Pfam" id="PF00076">
    <property type="entry name" value="RRM_1"/>
    <property type="match status" value="1"/>
</dbReference>
<feature type="compositionally biased region" description="Polar residues" evidence="6">
    <location>
        <begin position="319"/>
        <end position="331"/>
    </location>
</feature>
<evidence type="ECO:0000313" key="8">
    <source>
        <dbReference type="Proteomes" id="UP001165740"/>
    </source>
</evidence>
<keyword evidence="8" id="KW-1185">Reference proteome</keyword>
<dbReference type="OMA" id="YIAIRPV"/>
<keyword evidence="3 5" id="KW-0694">RNA-binding</keyword>
<organism evidence="8 9">
    <name type="scientific">Biomphalaria glabrata</name>
    <name type="common">Bloodfluke planorb</name>
    <name type="synonym">Freshwater snail</name>
    <dbReference type="NCBI Taxonomy" id="6526"/>
    <lineage>
        <taxon>Eukaryota</taxon>
        <taxon>Metazoa</taxon>
        <taxon>Spiralia</taxon>
        <taxon>Lophotrochozoa</taxon>
        <taxon>Mollusca</taxon>
        <taxon>Gastropoda</taxon>
        <taxon>Heterobranchia</taxon>
        <taxon>Euthyneura</taxon>
        <taxon>Panpulmonata</taxon>
        <taxon>Hygrophila</taxon>
        <taxon>Lymnaeoidea</taxon>
        <taxon>Planorbidae</taxon>
        <taxon>Biomphalaria</taxon>
    </lineage>
</organism>
<evidence type="ECO:0000256" key="5">
    <source>
        <dbReference type="PROSITE-ProRule" id="PRU00176"/>
    </source>
</evidence>
<dbReference type="PANTHER" id="PTHR47640">
    <property type="entry name" value="TRNA SELENOCYSTEINE 1-ASSOCIATED PROTEIN 1-RELATED-RELATED"/>
    <property type="match status" value="1"/>
</dbReference>
<dbReference type="PANTHER" id="PTHR47640:SF11">
    <property type="entry name" value="RNA-BINDING PROTEIN 42"/>
    <property type="match status" value="1"/>
</dbReference>
<dbReference type="GeneID" id="106075951"/>
<dbReference type="InterPro" id="IPR000504">
    <property type="entry name" value="RRM_dom"/>
</dbReference>
<dbReference type="InterPro" id="IPR050825">
    <property type="entry name" value="RBM42_RBP45_47-like"/>
</dbReference>
<dbReference type="Proteomes" id="UP001165740">
    <property type="component" value="Chromosome 14"/>
</dbReference>
<feature type="region of interest" description="Disordered" evidence="6">
    <location>
        <begin position="54"/>
        <end position="210"/>
    </location>
</feature>
<feature type="domain" description="RRM" evidence="7">
    <location>
        <begin position="410"/>
        <end position="488"/>
    </location>
</feature>